<accession>A0A4P6HNT0</accession>
<dbReference type="InterPro" id="IPR024542">
    <property type="entry name" value="YkvP_N"/>
</dbReference>
<feature type="domain" description="Spore protein YkvP/CgeB glycosyl transferase-like" evidence="2">
    <location>
        <begin position="419"/>
        <end position="553"/>
    </location>
</feature>
<dbReference type="Pfam" id="PF13524">
    <property type="entry name" value="Glyco_trans_1_2"/>
    <property type="match status" value="1"/>
</dbReference>
<protein>
    <submittedName>
        <fullName evidence="3">Uncharacterized protein</fullName>
    </submittedName>
</protein>
<sequence>MNNPDAPPESPVPGRAEAVTDADGRLIDVRLRHQDKSWTLCGRSGEAASLARAEAALSTGALPVFFGAGLGVEIAHCRQAGRPVAVVDRDPDVAGLAGTAARFANDPEVAWIDAADPVRAAEAVRAFAQSRGLTALHFSPHPVQRRLHAAYVAALAQALAGPPAATRFGAVLPRVLCLTSKLFLVGEAVAACARLGAPCRYVETGDSLDRDAFVALVRGAVAEFRPDFVFTVNHLGVDRQGVLLELLDSLDLPLASWFVDSPELILPLYRPAANRETVLFTWDADSLAPLTAAGFPHVHYLPLAADETRFCPRPPLAADHPWRARVSFVGNSMVRKTALRLAASAPPPKLARAFGALAESFGACRARTVAAHLAEAWPGLVAAFAGLPPERRLAFETAVIWEATRRYRNSCVEKLLPWRPLLVGDPGWRETFPDEGQAWRYQAELAYYDQLPDFYPLSEINFNATSQQMKGAVNQRVFDVPACRAFLLTDARRQLDALFEPGKEVAVYAHPAEIPELVARYLADAPARQRIAAAGHRRLLADHTYPTRVKQLFSVMRDTFGPRDRP</sequence>
<dbReference type="AlphaFoldDB" id="A0A4P6HNT0"/>
<evidence type="ECO:0000259" key="2">
    <source>
        <dbReference type="Pfam" id="PF13524"/>
    </source>
</evidence>
<dbReference type="KEGG" id="dcb:C3Y92_14215"/>
<dbReference type="OrthoDB" id="9179708at2"/>
<evidence type="ECO:0000259" key="1">
    <source>
        <dbReference type="Pfam" id="PF12996"/>
    </source>
</evidence>
<dbReference type="EMBL" id="CP026538">
    <property type="protein sequence ID" value="QAZ68314.1"/>
    <property type="molecule type" value="Genomic_DNA"/>
</dbReference>
<feature type="domain" description="Spore protein YkvP N-terminal" evidence="1">
    <location>
        <begin position="256"/>
        <end position="333"/>
    </location>
</feature>
<evidence type="ECO:0000313" key="4">
    <source>
        <dbReference type="Proteomes" id="UP000293296"/>
    </source>
</evidence>
<dbReference type="Proteomes" id="UP000293296">
    <property type="component" value="Chromosome"/>
</dbReference>
<organism evidence="3 4">
    <name type="scientific">Solidesulfovibrio carbinolicus</name>
    <dbReference type="NCBI Taxonomy" id="296842"/>
    <lineage>
        <taxon>Bacteria</taxon>
        <taxon>Pseudomonadati</taxon>
        <taxon>Thermodesulfobacteriota</taxon>
        <taxon>Desulfovibrionia</taxon>
        <taxon>Desulfovibrionales</taxon>
        <taxon>Desulfovibrionaceae</taxon>
        <taxon>Solidesulfovibrio</taxon>
    </lineage>
</organism>
<dbReference type="SUPFAM" id="SSF102588">
    <property type="entry name" value="LmbE-like"/>
    <property type="match status" value="1"/>
</dbReference>
<dbReference type="Pfam" id="PF12996">
    <property type="entry name" value="DUF3880"/>
    <property type="match status" value="1"/>
</dbReference>
<gene>
    <name evidence="3" type="ORF">C3Y92_14215</name>
</gene>
<keyword evidence="4" id="KW-1185">Reference proteome</keyword>
<name>A0A4P6HNT0_9BACT</name>
<dbReference type="RefSeq" id="WP_129353690.1">
    <property type="nucleotide sequence ID" value="NZ_CP026538.1"/>
</dbReference>
<dbReference type="InterPro" id="IPR024078">
    <property type="entry name" value="LmbE-like_dom_sf"/>
</dbReference>
<reference evidence="3 4" key="1">
    <citation type="submission" date="2018-02" db="EMBL/GenBank/DDBJ databases">
        <title>Genome sequence of Desulfovibrio carbinolicus DSM 3852.</title>
        <authorList>
            <person name="Wilbanks E."/>
            <person name="Skennerton C.T."/>
            <person name="Orphan V.J."/>
        </authorList>
    </citation>
    <scope>NUCLEOTIDE SEQUENCE [LARGE SCALE GENOMIC DNA]</scope>
    <source>
        <strain evidence="3 4">DSM 3852</strain>
    </source>
</reference>
<dbReference type="InterPro" id="IPR055259">
    <property type="entry name" value="YkvP/CgeB_Glyco_trans-like"/>
</dbReference>
<proteinExistence type="predicted"/>
<evidence type="ECO:0000313" key="3">
    <source>
        <dbReference type="EMBL" id="QAZ68314.1"/>
    </source>
</evidence>